<dbReference type="CDD" id="cd18614">
    <property type="entry name" value="GH130"/>
    <property type="match status" value="1"/>
</dbReference>
<gene>
    <name evidence="4" type="ORF">SAMN05660918_0346</name>
</gene>
<evidence type="ECO:0000313" key="5">
    <source>
        <dbReference type="Proteomes" id="UP000199702"/>
    </source>
</evidence>
<dbReference type="GO" id="GO:0016757">
    <property type="term" value="F:glycosyltransferase activity"/>
    <property type="evidence" value="ECO:0007669"/>
    <property type="project" value="UniProtKB-KW"/>
</dbReference>
<proteinExistence type="inferred from homology"/>
<dbReference type="GO" id="GO:0016787">
    <property type="term" value="F:hydrolase activity"/>
    <property type="evidence" value="ECO:0007669"/>
    <property type="project" value="UniProtKB-KW"/>
</dbReference>
<keyword evidence="1" id="KW-0328">Glycosyltransferase</keyword>
<evidence type="ECO:0000313" key="4">
    <source>
        <dbReference type="EMBL" id="SEI39957.1"/>
    </source>
</evidence>
<dbReference type="Proteomes" id="UP000199702">
    <property type="component" value="Unassembled WGS sequence"/>
</dbReference>
<keyword evidence="2" id="KW-0808">Transferase</keyword>
<organism evidence="4 5">
    <name type="scientific">Flavobacterium terrigena</name>
    <dbReference type="NCBI Taxonomy" id="402734"/>
    <lineage>
        <taxon>Bacteria</taxon>
        <taxon>Pseudomonadati</taxon>
        <taxon>Bacteroidota</taxon>
        <taxon>Flavobacteriia</taxon>
        <taxon>Flavobacteriales</taxon>
        <taxon>Flavobacteriaceae</taxon>
        <taxon>Flavobacterium</taxon>
    </lineage>
</organism>
<dbReference type="InterPro" id="IPR023296">
    <property type="entry name" value="Glyco_hydro_beta-prop_sf"/>
</dbReference>
<dbReference type="Gene3D" id="2.115.10.20">
    <property type="entry name" value="Glycosyl hydrolase domain, family 43"/>
    <property type="match status" value="1"/>
</dbReference>
<keyword evidence="4" id="KW-0378">Hydrolase</keyword>
<accession>A0A1H6QIF8</accession>
<dbReference type="STRING" id="402734.SAMN05660918_0346"/>
<dbReference type="SUPFAM" id="SSF75005">
    <property type="entry name" value="Arabinanase/levansucrase/invertase"/>
    <property type="match status" value="1"/>
</dbReference>
<sequence length="370" mass="42471">MLYNFFGKNKSTFISIDKSRSLSKLFIMVVVKKEGIVLEKRALGFEWDGVLNPGVISYGDFIHIFYRAVAKHNYSSIGYAKFISPLEIAERMDVPVLFPQFDYEEHGVEDARIVKINDIFYLTYCAFDGVNALGALATSSDLITWEKHGIIVPQMMFDEFKRLAETKGKLNEKYYRYNEHERIRERKGKKVLVWDKNVVFFPRKINGKLHFLHRIKPDIQIVSINDISELTVEFWQNYLLQFKDNIVLAPKYKHEISYIGAGCPPIETDAGWLIIYHGVHDTVKGYVYTACVALFDLENPQKEIARLPYPLFQPELTWEIKGEVNNVCFPSGAIIQADTLYIYYGGADSCIGCASVSLSELLAELQLNLK</sequence>
<comment type="similarity">
    <text evidence="3">Belongs to the glycosyl hydrolase 130 family.</text>
</comment>
<protein>
    <submittedName>
        <fullName evidence="4">Predicted glycosyl hydrolase, GH43/DUF377 family</fullName>
    </submittedName>
</protein>
<name>A0A1H6QIF8_9FLAO</name>
<dbReference type="EMBL" id="FNYA01000001">
    <property type="protein sequence ID" value="SEI39957.1"/>
    <property type="molecule type" value="Genomic_DNA"/>
</dbReference>
<evidence type="ECO:0000256" key="2">
    <source>
        <dbReference type="ARBA" id="ARBA00022679"/>
    </source>
</evidence>
<evidence type="ECO:0000256" key="3">
    <source>
        <dbReference type="ARBA" id="ARBA00024356"/>
    </source>
</evidence>
<dbReference type="AlphaFoldDB" id="A0A1H6QIF8"/>
<dbReference type="PANTHER" id="PTHR34106">
    <property type="entry name" value="GLYCOSIDASE"/>
    <property type="match status" value="1"/>
</dbReference>
<dbReference type="Pfam" id="PF04041">
    <property type="entry name" value="Glyco_hydro_130"/>
    <property type="match status" value="1"/>
</dbReference>
<dbReference type="PANTHER" id="PTHR34106:SF5">
    <property type="entry name" value="GLYCOSIDASE"/>
    <property type="match status" value="1"/>
</dbReference>
<evidence type="ECO:0000256" key="1">
    <source>
        <dbReference type="ARBA" id="ARBA00022676"/>
    </source>
</evidence>
<keyword evidence="5" id="KW-1185">Reference proteome</keyword>
<dbReference type="PIRSF" id="PIRSF016202">
    <property type="entry name" value="PH1107"/>
    <property type="match status" value="1"/>
</dbReference>
<reference evidence="5" key="1">
    <citation type="submission" date="2016-10" db="EMBL/GenBank/DDBJ databases">
        <authorList>
            <person name="Varghese N."/>
            <person name="Submissions S."/>
        </authorList>
    </citation>
    <scope>NUCLEOTIDE SEQUENCE [LARGE SCALE GENOMIC DNA]</scope>
    <source>
        <strain evidence="5">DSM 17934</strain>
    </source>
</reference>
<dbReference type="InterPro" id="IPR007184">
    <property type="entry name" value="Mannoside_phosphorylase"/>
</dbReference>